<name>A0A2T4SB37_9STAP</name>
<dbReference type="PANTHER" id="PTHR13887">
    <property type="entry name" value="GLUTATHIONE S-TRANSFERASE KAPPA"/>
    <property type="match status" value="1"/>
</dbReference>
<evidence type="ECO:0000259" key="7">
    <source>
        <dbReference type="Pfam" id="PF13462"/>
    </source>
</evidence>
<organism evidence="8 9">
    <name type="scientific">Staphylococcus nepalensis</name>
    <dbReference type="NCBI Taxonomy" id="214473"/>
    <lineage>
        <taxon>Bacteria</taxon>
        <taxon>Bacillati</taxon>
        <taxon>Bacillota</taxon>
        <taxon>Bacilli</taxon>
        <taxon>Bacillales</taxon>
        <taxon>Staphylococcaceae</taxon>
        <taxon>Staphylococcus</taxon>
    </lineage>
</organism>
<evidence type="ECO:0000256" key="4">
    <source>
        <dbReference type="ARBA" id="ARBA00023157"/>
    </source>
</evidence>
<gene>
    <name evidence="8" type="ORF">BUZ61_06125</name>
</gene>
<evidence type="ECO:0000256" key="6">
    <source>
        <dbReference type="SAM" id="SignalP"/>
    </source>
</evidence>
<evidence type="ECO:0000313" key="9">
    <source>
        <dbReference type="Proteomes" id="UP000240400"/>
    </source>
</evidence>
<dbReference type="OrthoDB" id="117402at2"/>
<evidence type="ECO:0000256" key="1">
    <source>
        <dbReference type="ARBA" id="ARBA00005791"/>
    </source>
</evidence>
<dbReference type="EMBL" id="PZHR01000024">
    <property type="protein sequence ID" value="PTK59315.1"/>
    <property type="molecule type" value="Genomic_DNA"/>
</dbReference>
<keyword evidence="8" id="KW-0413">Isomerase</keyword>
<dbReference type="SUPFAM" id="SSF52833">
    <property type="entry name" value="Thioredoxin-like"/>
    <property type="match status" value="1"/>
</dbReference>
<dbReference type="PANTHER" id="PTHR13887:SF14">
    <property type="entry name" value="DISULFIDE BOND FORMATION PROTEIN D"/>
    <property type="match status" value="1"/>
</dbReference>
<keyword evidence="2 6" id="KW-0732">Signal</keyword>
<evidence type="ECO:0000256" key="3">
    <source>
        <dbReference type="ARBA" id="ARBA00023002"/>
    </source>
</evidence>
<keyword evidence="5" id="KW-0676">Redox-active center</keyword>
<dbReference type="Pfam" id="PF13462">
    <property type="entry name" value="Thioredoxin_4"/>
    <property type="match status" value="1"/>
</dbReference>
<proteinExistence type="inferred from homology"/>
<evidence type="ECO:0000256" key="5">
    <source>
        <dbReference type="ARBA" id="ARBA00023284"/>
    </source>
</evidence>
<sequence>MKKRWLSLLLITVLLLVSACSNDDDEHVHKDDKYGENGKIKIIEYGDFKCPYCKKVEQNIMPKLKKEYIDTNKVDYQFVNMAFLGKDSIKGARAGHAVKQIAPEHYLDYQKRMFNQQPDSEKEWITEKLVDQQIDQLNISTLKKEEIKKDYKSKNSKSWKAAEKDQKQYKDNHIKTAPTVYIAGEKVEDPYKYKNYKEILEANE</sequence>
<keyword evidence="3" id="KW-0560">Oxidoreductase</keyword>
<comment type="similarity">
    <text evidence="1">Belongs to the thioredoxin family. DsbA subfamily.</text>
</comment>
<keyword evidence="4" id="KW-1015">Disulfide bond</keyword>
<dbReference type="InterPro" id="IPR036249">
    <property type="entry name" value="Thioredoxin-like_sf"/>
</dbReference>
<dbReference type="PROSITE" id="PS51257">
    <property type="entry name" value="PROKAR_LIPOPROTEIN"/>
    <property type="match status" value="1"/>
</dbReference>
<dbReference type="InterPro" id="IPR012336">
    <property type="entry name" value="Thioredoxin-like_fold"/>
</dbReference>
<dbReference type="AlphaFoldDB" id="A0A2T4SB37"/>
<accession>A0A2T4SB37</accession>
<protein>
    <submittedName>
        <fullName evidence="8">Protein-disulfide isomerase</fullName>
    </submittedName>
</protein>
<dbReference type="Gene3D" id="3.40.30.10">
    <property type="entry name" value="Glutaredoxin"/>
    <property type="match status" value="1"/>
</dbReference>
<feature type="signal peptide" evidence="6">
    <location>
        <begin position="1"/>
        <end position="23"/>
    </location>
</feature>
<evidence type="ECO:0000313" key="8">
    <source>
        <dbReference type="EMBL" id="PTK59315.1"/>
    </source>
</evidence>
<dbReference type="GO" id="GO:0016853">
    <property type="term" value="F:isomerase activity"/>
    <property type="evidence" value="ECO:0007669"/>
    <property type="project" value="UniProtKB-KW"/>
</dbReference>
<comment type="caution">
    <text evidence="8">The sequence shown here is derived from an EMBL/GenBank/DDBJ whole genome shotgun (WGS) entry which is preliminary data.</text>
</comment>
<dbReference type="RefSeq" id="WP_107644165.1">
    <property type="nucleotide sequence ID" value="NZ_PZHR01000024.1"/>
</dbReference>
<evidence type="ECO:0000256" key="2">
    <source>
        <dbReference type="ARBA" id="ARBA00022729"/>
    </source>
</evidence>
<dbReference type="GO" id="GO:0016491">
    <property type="term" value="F:oxidoreductase activity"/>
    <property type="evidence" value="ECO:0007669"/>
    <property type="project" value="UniProtKB-KW"/>
</dbReference>
<reference evidence="8 9" key="1">
    <citation type="journal article" date="2016" name="Front. Microbiol.">
        <title>Comprehensive Phylogenetic Analysis of Bovine Non-aureus Staphylococci Species Based on Whole-Genome Sequencing.</title>
        <authorList>
            <person name="Naushad S."/>
            <person name="Barkema H.W."/>
            <person name="Luby C."/>
            <person name="Condas L.A."/>
            <person name="Nobrega D.B."/>
            <person name="Carson D.A."/>
            <person name="De Buck J."/>
        </authorList>
    </citation>
    <scope>NUCLEOTIDE SEQUENCE [LARGE SCALE GENOMIC DNA]</scope>
    <source>
        <strain evidence="8 9">SNUC 4337</strain>
    </source>
</reference>
<feature type="chain" id="PRO_5039485747" evidence="6">
    <location>
        <begin position="24"/>
        <end position="204"/>
    </location>
</feature>
<feature type="domain" description="Thioredoxin-like fold" evidence="7">
    <location>
        <begin position="38"/>
        <end position="201"/>
    </location>
</feature>
<dbReference type="Proteomes" id="UP000240400">
    <property type="component" value="Unassembled WGS sequence"/>
</dbReference>